<sequence length="107" mass="12514">MSNQQQYEQIKRTIQTGRGRPATPDFYMPASWPTGLVTGLMTALRELWVAWRRRRRFLALRDLDDRLLRDIGLRREDVERGARLPLRQNAAEILAAERQAARRRQGG</sequence>
<dbReference type="InterPro" id="IPR009506">
    <property type="entry name" value="YjiS-like"/>
</dbReference>
<name>A0AAE3G8T6_9GAMM</name>
<dbReference type="AlphaFoldDB" id="A0AAE3G8T6"/>
<comment type="caution">
    <text evidence="3">The sequence shown here is derived from an EMBL/GenBank/DDBJ whole genome shotgun (WGS) entry which is preliminary data.</text>
</comment>
<evidence type="ECO:0000313" key="4">
    <source>
        <dbReference type="Proteomes" id="UP001205843"/>
    </source>
</evidence>
<evidence type="ECO:0000259" key="2">
    <source>
        <dbReference type="Pfam" id="PF06568"/>
    </source>
</evidence>
<gene>
    <name evidence="3" type="ORF">J2T57_004303</name>
</gene>
<feature type="region of interest" description="Disordered" evidence="1">
    <location>
        <begin position="1"/>
        <end position="27"/>
    </location>
</feature>
<dbReference type="Pfam" id="PF06568">
    <property type="entry name" value="YjiS-like"/>
    <property type="match status" value="1"/>
</dbReference>
<evidence type="ECO:0000313" key="3">
    <source>
        <dbReference type="EMBL" id="MCP1677129.1"/>
    </source>
</evidence>
<feature type="domain" description="YjiS-like" evidence="2">
    <location>
        <begin position="44"/>
        <end position="79"/>
    </location>
</feature>
<evidence type="ECO:0000256" key="1">
    <source>
        <dbReference type="SAM" id="MobiDB-lite"/>
    </source>
</evidence>
<accession>A0AAE3G8T6</accession>
<keyword evidence="4" id="KW-1185">Reference proteome</keyword>
<feature type="compositionally biased region" description="Polar residues" evidence="1">
    <location>
        <begin position="1"/>
        <end position="16"/>
    </location>
</feature>
<protein>
    <submittedName>
        <fullName evidence="3">Uncharacterized protein YjiS (DUF1127 family)</fullName>
    </submittedName>
</protein>
<reference evidence="3" key="1">
    <citation type="submission" date="2022-03" db="EMBL/GenBank/DDBJ databases">
        <title>Genomic Encyclopedia of Type Strains, Phase III (KMG-III): the genomes of soil and plant-associated and newly described type strains.</title>
        <authorList>
            <person name="Whitman W."/>
        </authorList>
    </citation>
    <scope>NUCLEOTIDE SEQUENCE</scope>
    <source>
        <strain evidence="3">ANL 6-2</strain>
    </source>
</reference>
<dbReference type="Proteomes" id="UP001205843">
    <property type="component" value="Unassembled WGS sequence"/>
</dbReference>
<dbReference type="RefSeq" id="WP_253485258.1">
    <property type="nucleotide sequence ID" value="NZ_JALJXV010000013.1"/>
</dbReference>
<organism evidence="3 4">
    <name type="scientific">Natronocella acetinitrilica</name>
    <dbReference type="NCBI Taxonomy" id="414046"/>
    <lineage>
        <taxon>Bacteria</taxon>
        <taxon>Pseudomonadati</taxon>
        <taxon>Pseudomonadota</taxon>
        <taxon>Gammaproteobacteria</taxon>
        <taxon>Chromatiales</taxon>
        <taxon>Ectothiorhodospiraceae</taxon>
        <taxon>Natronocella</taxon>
    </lineage>
</organism>
<proteinExistence type="predicted"/>
<dbReference type="EMBL" id="JALJXV010000013">
    <property type="protein sequence ID" value="MCP1677129.1"/>
    <property type="molecule type" value="Genomic_DNA"/>
</dbReference>